<reference evidence="6 7" key="1">
    <citation type="submission" date="2017-03" db="EMBL/GenBank/DDBJ databases">
        <title>Genomes of endolithic fungi from Antarctica.</title>
        <authorList>
            <person name="Coleine C."/>
            <person name="Masonjones S."/>
            <person name="Stajich J.E."/>
        </authorList>
    </citation>
    <scope>NUCLEOTIDE SEQUENCE [LARGE SCALE GENOMIC DNA]</scope>
    <source>
        <strain evidence="6 7">CCFEE 6315</strain>
    </source>
</reference>
<evidence type="ECO:0000313" key="6">
    <source>
        <dbReference type="EMBL" id="TKA22079.1"/>
    </source>
</evidence>
<dbReference type="PANTHER" id="PTHR12599:SF0">
    <property type="entry name" value="PTERIN-4-ALPHA-CARBINOLAMINE DEHYDRATASE"/>
    <property type="match status" value="1"/>
</dbReference>
<dbReference type="GO" id="GO:0008124">
    <property type="term" value="F:4-alpha-hydroxytetrahydrobiopterin dehydratase activity"/>
    <property type="evidence" value="ECO:0007669"/>
    <property type="project" value="UniProtKB-EC"/>
</dbReference>
<evidence type="ECO:0000256" key="2">
    <source>
        <dbReference type="ARBA" id="ARBA00006472"/>
    </source>
</evidence>
<dbReference type="Gene3D" id="3.30.1360.20">
    <property type="entry name" value="Transcriptional coactivator/pterin dehydratase"/>
    <property type="match status" value="1"/>
</dbReference>
<dbReference type="Proteomes" id="UP000308549">
    <property type="component" value="Unassembled WGS sequence"/>
</dbReference>
<dbReference type="InterPro" id="IPR036428">
    <property type="entry name" value="PCD_sf"/>
</dbReference>
<evidence type="ECO:0000256" key="5">
    <source>
        <dbReference type="ARBA" id="ARBA00030497"/>
    </source>
</evidence>
<evidence type="ECO:0000256" key="3">
    <source>
        <dbReference type="ARBA" id="ARBA00013252"/>
    </source>
</evidence>
<dbReference type="InterPro" id="IPR001533">
    <property type="entry name" value="Pterin_deHydtase"/>
</dbReference>
<protein>
    <recommendedName>
        <fullName evidence="3">4a-hydroxytetrahydrobiopterin dehydratase</fullName>
        <ecNumber evidence="3">4.2.1.96</ecNumber>
    </recommendedName>
    <alternativeName>
        <fullName evidence="5">4-alpha-hydroxy-tetrahydropterin dehydratase</fullName>
    </alternativeName>
</protein>
<gene>
    <name evidence="6" type="ORF">B0A50_08457</name>
</gene>
<sequence length="174" mass="19307">MTTAFYKCRRIPTGNLFARTRTFASTPRSMVSTTQLSISDPSGSTTQDLTKDATRLVDEGRWSLSNQGAGLERHFIFKTFKATWDFMNEIAAECKQQKHHPEWTNVFNRTHIKWTTHAPPGLSGKDTHMARFCDEVAERYGEQWPDPQGVVMEGGSTGAAAECCGRGAGNKGDS</sequence>
<accession>A0A4V5N323</accession>
<name>A0A4V5N323_9PEZI</name>
<keyword evidence="7" id="KW-1185">Reference proteome</keyword>
<dbReference type="EC" id="4.2.1.96" evidence="3"/>
<comment type="similarity">
    <text evidence="2">Belongs to the pterin-4-alpha-carbinolamine dehydratase family.</text>
</comment>
<dbReference type="Pfam" id="PF01329">
    <property type="entry name" value="Pterin_4a"/>
    <property type="match status" value="1"/>
</dbReference>
<evidence type="ECO:0000256" key="1">
    <source>
        <dbReference type="ARBA" id="ARBA00001554"/>
    </source>
</evidence>
<dbReference type="OrthoDB" id="277398at2759"/>
<comment type="caution">
    <text evidence="6">The sequence shown here is derived from an EMBL/GenBank/DDBJ whole genome shotgun (WGS) entry which is preliminary data.</text>
</comment>
<dbReference type="CDD" id="cd00488">
    <property type="entry name" value="PCD_DCoH"/>
    <property type="match status" value="1"/>
</dbReference>
<comment type="catalytic activity">
    <reaction evidence="1">
        <text>(4aS,6R)-4a-hydroxy-L-erythro-5,6,7,8-tetrahydrobiopterin = (6R)-L-erythro-6,7-dihydrobiopterin + H2O</text>
        <dbReference type="Rhea" id="RHEA:11920"/>
        <dbReference type="ChEBI" id="CHEBI:15377"/>
        <dbReference type="ChEBI" id="CHEBI:15642"/>
        <dbReference type="ChEBI" id="CHEBI:43120"/>
        <dbReference type="EC" id="4.2.1.96"/>
    </reaction>
</comment>
<dbReference type="GO" id="GO:0006729">
    <property type="term" value="P:tetrahydrobiopterin biosynthetic process"/>
    <property type="evidence" value="ECO:0007669"/>
    <property type="project" value="InterPro"/>
</dbReference>
<organism evidence="6 7">
    <name type="scientific">Salinomyces thailandicus</name>
    <dbReference type="NCBI Taxonomy" id="706561"/>
    <lineage>
        <taxon>Eukaryota</taxon>
        <taxon>Fungi</taxon>
        <taxon>Dikarya</taxon>
        <taxon>Ascomycota</taxon>
        <taxon>Pezizomycotina</taxon>
        <taxon>Dothideomycetes</taxon>
        <taxon>Dothideomycetidae</taxon>
        <taxon>Mycosphaerellales</taxon>
        <taxon>Teratosphaeriaceae</taxon>
        <taxon>Salinomyces</taxon>
    </lineage>
</organism>
<evidence type="ECO:0000256" key="4">
    <source>
        <dbReference type="ARBA" id="ARBA00023239"/>
    </source>
</evidence>
<dbReference type="PANTHER" id="PTHR12599">
    <property type="entry name" value="PTERIN-4-ALPHA-CARBINOLAMINE DEHYDRATASE"/>
    <property type="match status" value="1"/>
</dbReference>
<keyword evidence="4" id="KW-0456">Lyase</keyword>
<evidence type="ECO:0000313" key="7">
    <source>
        <dbReference type="Proteomes" id="UP000308549"/>
    </source>
</evidence>
<dbReference type="AlphaFoldDB" id="A0A4V5N323"/>
<dbReference type="EMBL" id="NAJL01000085">
    <property type="protein sequence ID" value="TKA22079.1"/>
    <property type="molecule type" value="Genomic_DNA"/>
</dbReference>
<dbReference type="SUPFAM" id="SSF55248">
    <property type="entry name" value="PCD-like"/>
    <property type="match status" value="1"/>
</dbReference>
<proteinExistence type="inferred from homology"/>